<dbReference type="Pfam" id="PF00072">
    <property type="entry name" value="Response_reg"/>
    <property type="match status" value="1"/>
</dbReference>
<evidence type="ECO:0000313" key="6">
    <source>
        <dbReference type="EMBL" id="QGG48294.1"/>
    </source>
</evidence>
<evidence type="ECO:0000259" key="4">
    <source>
        <dbReference type="PROSITE" id="PS50110"/>
    </source>
</evidence>
<dbReference type="SMART" id="SM00448">
    <property type="entry name" value="REC"/>
    <property type="match status" value="1"/>
</dbReference>
<dbReference type="GO" id="GO:0000160">
    <property type="term" value="P:phosphorelay signal transduction system"/>
    <property type="evidence" value="ECO:0007669"/>
    <property type="project" value="InterPro"/>
</dbReference>
<dbReference type="Gene3D" id="1.10.3210.10">
    <property type="entry name" value="Hypothetical protein af1432"/>
    <property type="match status" value="1"/>
</dbReference>
<organism evidence="6 7">
    <name type="scientific">Heliorestis convoluta</name>
    <dbReference type="NCBI Taxonomy" id="356322"/>
    <lineage>
        <taxon>Bacteria</taxon>
        <taxon>Bacillati</taxon>
        <taxon>Bacillota</taxon>
        <taxon>Clostridia</taxon>
        <taxon>Eubacteriales</taxon>
        <taxon>Heliobacteriaceae</taxon>
        <taxon>Heliorestis</taxon>
    </lineage>
</organism>
<evidence type="ECO:0000313" key="7">
    <source>
        <dbReference type="Proteomes" id="UP000366051"/>
    </source>
</evidence>
<keyword evidence="3" id="KW-0597">Phosphoprotein</keyword>
<dbReference type="OrthoDB" id="9788446at2"/>
<dbReference type="Gene3D" id="3.40.50.2300">
    <property type="match status" value="1"/>
</dbReference>
<evidence type="ECO:0000256" key="3">
    <source>
        <dbReference type="PROSITE-ProRule" id="PRU00169"/>
    </source>
</evidence>
<dbReference type="InterPro" id="IPR013976">
    <property type="entry name" value="HDOD"/>
</dbReference>
<dbReference type="InterPro" id="IPR052340">
    <property type="entry name" value="RNase_Y/CdgJ"/>
</dbReference>
<evidence type="ECO:0000259" key="5">
    <source>
        <dbReference type="PROSITE" id="PS51833"/>
    </source>
</evidence>
<comment type="function">
    <text evidence="2">May play the central regulatory role in sporulation. It may be an element of the effector pathway responsible for the activation of sporulation genes in response to nutritional stress. Spo0A may act in concert with spo0H (a sigma factor) to control the expression of some genes that are critical to the sporulation process.</text>
</comment>
<dbReference type="PROSITE" id="PS51833">
    <property type="entry name" value="HDOD"/>
    <property type="match status" value="1"/>
</dbReference>
<dbReference type="InterPro" id="IPR011006">
    <property type="entry name" value="CheY-like_superfamily"/>
</dbReference>
<feature type="domain" description="HDOD" evidence="5">
    <location>
        <begin position="140"/>
        <end position="263"/>
    </location>
</feature>
<dbReference type="PANTHER" id="PTHR33525:SF3">
    <property type="entry name" value="RIBONUCLEASE Y"/>
    <property type="match status" value="1"/>
</dbReference>
<proteinExistence type="predicted"/>
<accession>A0A5Q2MZ93</accession>
<evidence type="ECO:0000256" key="2">
    <source>
        <dbReference type="ARBA" id="ARBA00024867"/>
    </source>
</evidence>
<dbReference type="AlphaFoldDB" id="A0A5Q2MZ93"/>
<dbReference type="CDD" id="cd17569">
    <property type="entry name" value="REC_HupR-like"/>
    <property type="match status" value="1"/>
</dbReference>
<feature type="domain" description="Response regulatory" evidence="4">
    <location>
        <begin position="4"/>
        <end position="119"/>
    </location>
</feature>
<dbReference type="EMBL" id="CP045875">
    <property type="protein sequence ID" value="QGG48294.1"/>
    <property type="molecule type" value="Genomic_DNA"/>
</dbReference>
<gene>
    <name evidence="6" type="ORF">FTV88_2196</name>
</gene>
<dbReference type="KEGG" id="hcv:FTV88_2196"/>
<keyword evidence="7" id="KW-1185">Reference proteome</keyword>
<dbReference type="SUPFAM" id="SSF109604">
    <property type="entry name" value="HD-domain/PDEase-like"/>
    <property type="match status" value="1"/>
</dbReference>
<feature type="modified residue" description="4-aspartylphosphate" evidence="3">
    <location>
        <position position="55"/>
    </location>
</feature>
<dbReference type="Proteomes" id="UP000366051">
    <property type="component" value="Chromosome"/>
</dbReference>
<name>A0A5Q2MZ93_9FIRM</name>
<dbReference type="PROSITE" id="PS50110">
    <property type="entry name" value="RESPONSE_REGULATORY"/>
    <property type="match status" value="1"/>
</dbReference>
<dbReference type="PANTHER" id="PTHR33525">
    <property type="match status" value="1"/>
</dbReference>
<sequence length="263" mass="29412">MQGVVLFVDDEVNILQGLKRMLHGMRNQWALHFVSSGQDALSFLASTPVDVIISDLRMPGMDGVALLKMVQHHYPQVVRIILSGQADREQALRSLEVAHQYLGKPCEPKALKNIIQQALMLRDFLKDPHLLRLVTGLKQLPSLPVLYLQLMDEMDSSDPSPKKIGHIISKDMAMTARILQFTNSAFLGLPHPVTNPSHAAVLLGLNTLRALVVTHHIFSTYEEKSDKAAFLSYLWQHSMQVGLLAQRIASDLTGNKKRGEEAW</sequence>
<dbReference type="SUPFAM" id="SSF52172">
    <property type="entry name" value="CheY-like"/>
    <property type="match status" value="1"/>
</dbReference>
<dbReference type="RefSeq" id="WP_153725514.1">
    <property type="nucleotide sequence ID" value="NZ_CP045875.1"/>
</dbReference>
<reference evidence="7" key="1">
    <citation type="submission" date="2019-11" db="EMBL/GenBank/DDBJ databases">
        <title>Genome sequence of Heliorestis convoluta strain HH, an alkaliphilic and minimalistic phototrophic bacterium from a soda lake in Egypt.</title>
        <authorList>
            <person name="Dewey E.D."/>
            <person name="Stokes L.M."/>
            <person name="Burchell B.M."/>
            <person name="Shaffer K.N."/>
            <person name="Huntington A.M."/>
            <person name="Baker J.M."/>
            <person name="Nadendla S."/>
            <person name="Giglio M.G."/>
            <person name="Touchman J.W."/>
            <person name="Blankenship R.E."/>
            <person name="Madigan M.T."/>
            <person name="Sattley W.M."/>
        </authorList>
    </citation>
    <scope>NUCLEOTIDE SEQUENCE [LARGE SCALE GENOMIC DNA]</scope>
    <source>
        <strain evidence="7">HH</strain>
    </source>
</reference>
<dbReference type="InterPro" id="IPR001789">
    <property type="entry name" value="Sig_transdc_resp-reg_receiver"/>
</dbReference>
<evidence type="ECO:0000256" key="1">
    <source>
        <dbReference type="ARBA" id="ARBA00018672"/>
    </source>
</evidence>
<dbReference type="Pfam" id="PF08668">
    <property type="entry name" value="HDOD"/>
    <property type="match status" value="1"/>
</dbReference>
<protein>
    <recommendedName>
        <fullName evidence="1">Stage 0 sporulation protein A homolog</fullName>
    </recommendedName>
</protein>